<dbReference type="Proteomes" id="UP001652700">
    <property type="component" value="Unplaced"/>
</dbReference>
<feature type="compositionally biased region" description="Basic and acidic residues" evidence="1">
    <location>
        <begin position="7"/>
        <end position="27"/>
    </location>
</feature>
<evidence type="ECO:0008006" key="4">
    <source>
        <dbReference type="Google" id="ProtNLM"/>
    </source>
</evidence>
<sequence>MEYAGRPPDKPPDINRMDQDDNIEKSDININNTRDGKSKNKGETVSNKSDNSTDNMREHFLYQSSDVGPFHAYIENNTPNFKGQLNAIKIGDIILSNFSNLDNKITSIDSIGKNRIRIKFKDYQSANFLINQKACSLFTNNNLDVYVPKFILHRQGIIRDIDIEFSEDYIKNKIKQYDMHCKFEVVSVRRINRKVEKHIEDKTIIDKVSTKSCIVNFKAQTLPKYITINKVIKDVEPYVQKVLLCFSCLRFGHLGFNCKARPRCNKCHDFHNTKDCTVNEYTPTCFSCQGNHLTTHLSSCPEFSREKQIKNTMSSLNLNFFDACKQIPKVSYANIAARNSSSSLPTNSNQNEQSYQVIPNQSASSSKKFSSQMFFSSNNPEKINFKRHRPSSPNPLESARKEILSQENIPRQKGGIYNTSKYTEHTNTTNLQTQGVPSQLNNRNFRAFRQLVNQEPKPILGVFKKEKKWKKPIEVYGPEGNDASYVSRVASSKKRRGCVKTTQVGRRRFLVVQAAYAASWRRCHHLLAIINTFS</sequence>
<organism evidence="2 3">
    <name type="scientific">Diabrotica virgifera virgifera</name>
    <name type="common">western corn rootworm</name>
    <dbReference type="NCBI Taxonomy" id="50390"/>
    <lineage>
        <taxon>Eukaryota</taxon>
        <taxon>Metazoa</taxon>
        <taxon>Ecdysozoa</taxon>
        <taxon>Arthropoda</taxon>
        <taxon>Hexapoda</taxon>
        <taxon>Insecta</taxon>
        <taxon>Pterygota</taxon>
        <taxon>Neoptera</taxon>
        <taxon>Endopterygota</taxon>
        <taxon>Coleoptera</taxon>
        <taxon>Polyphaga</taxon>
        <taxon>Cucujiformia</taxon>
        <taxon>Chrysomeloidea</taxon>
        <taxon>Chrysomelidae</taxon>
        <taxon>Galerucinae</taxon>
        <taxon>Diabroticina</taxon>
        <taxon>Diabroticites</taxon>
        <taxon>Diabrotica</taxon>
    </lineage>
</organism>
<evidence type="ECO:0000256" key="1">
    <source>
        <dbReference type="SAM" id="MobiDB-lite"/>
    </source>
</evidence>
<feature type="region of interest" description="Disordered" evidence="1">
    <location>
        <begin position="1"/>
        <end position="55"/>
    </location>
</feature>
<feature type="compositionally biased region" description="Polar residues" evidence="1">
    <location>
        <begin position="43"/>
        <end position="54"/>
    </location>
</feature>
<reference evidence="2" key="1">
    <citation type="submission" date="2025-05" db="UniProtKB">
        <authorList>
            <consortium name="EnsemblMetazoa"/>
        </authorList>
    </citation>
    <scope>IDENTIFICATION</scope>
</reference>
<accession>A0ABM5KXQ3</accession>
<dbReference type="GeneID" id="126890150"/>
<dbReference type="EnsemblMetazoa" id="XM_050659000.1">
    <property type="protein sequence ID" value="XP_050514957.1"/>
    <property type="gene ID" value="LOC126890150"/>
</dbReference>
<evidence type="ECO:0000313" key="2">
    <source>
        <dbReference type="EnsemblMetazoa" id="XP_050514957.1"/>
    </source>
</evidence>
<keyword evidence="3" id="KW-1185">Reference proteome</keyword>
<proteinExistence type="predicted"/>
<name>A0ABM5KXQ3_DIAVI</name>
<protein>
    <recommendedName>
        <fullName evidence="4">CCHC-type domain-containing protein</fullName>
    </recommendedName>
</protein>
<evidence type="ECO:0000313" key="3">
    <source>
        <dbReference type="Proteomes" id="UP001652700"/>
    </source>
</evidence>
<dbReference type="RefSeq" id="XP_050514957.1">
    <property type="nucleotide sequence ID" value="XM_050659000.1"/>
</dbReference>